<proteinExistence type="predicted"/>
<keyword evidence="2" id="KW-1185">Reference proteome</keyword>
<gene>
    <name evidence="1" type="ORF">GCM10010249_59350</name>
</gene>
<protein>
    <submittedName>
        <fullName evidence="1">Uncharacterized protein</fullName>
    </submittedName>
</protein>
<comment type="caution">
    <text evidence="1">The sequence shown here is derived from an EMBL/GenBank/DDBJ whole genome shotgun (WGS) entry which is preliminary data.</text>
</comment>
<name>A0A918ENL0_9ACTN</name>
<dbReference type="Proteomes" id="UP000654123">
    <property type="component" value="Unassembled WGS sequence"/>
</dbReference>
<organism evidence="1 2">
    <name type="scientific">Streptomyces roseolilacinus</name>
    <dbReference type="NCBI Taxonomy" id="66904"/>
    <lineage>
        <taxon>Bacteria</taxon>
        <taxon>Bacillati</taxon>
        <taxon>Actinomycetota</taxon>
        <taxon>Actinomycetes</taxon>
        <taxon>Kitasatosporales</taxon>
        <taxon>Streptomycetaceae</taxon>
        <taxon>Streptomyces</taxon>
    </lineage>
</organism>
<dbReference type="EMBL" id="BMSV01000020">
    <property type="protein sequence ID" value="GGQ32928.1"/>
    <property type="molecule type" value="Genomic_DNA"/>
</dbReference>
<evidence type="ECO:0000313" key="2">
    <source>
        <dbReference type="Proteomes" id="UP000654123"/>
    </source>
</evidence>
<evidence type="ECO:0000313" key="1">
    <source>
        <dbReference type="EMBL" id="GGQ32928.1"/>
    </source>
</evidence>
<accession>A0A918ENL0</accession>
<sequence>MPAEGVTLILLWPGTKVHREMGKVLGFRRLVGAGRCRAGQTDGEDGWKAGCLRRPAMRLVTQVGMRQASSCKAVRTLFIRAERRGPGTAVSRLCHTGRHPAIPLWLPQDRNLRSFDHLGMSYTRTKGAKSGDIYQNARFCFSVCLRTSAPY</sequence>
<dbReference type="AlphaFoldDB" id="A0A918ENL0"/>
<reference evidence="1" key="1">
    <citation type="journal article" date="2014" name="Int. J. Syst. Evol. Microbiol.">
        <title>Complete genome sequence of Corynebacterium casei LMG S-19264T (=DSM 44701T), isolated from a smear-ripened cheese.</title>
        <authorList>
            <consortium name="US DOE Joint Genome Institute (JGI-PGF)"/>
            <person name="Walter F."/>
            <person name="Albersmeier A."/>
            <person name="Kalinowski J."/>
            <person name="Ruckert C."/>
        </authorList>
    </citation>
    <scope>NUCLEOTIDE SEQUENCE</scope>
    <source>
        <strain evidence="1">JCM 4335</strain>
    </source>
</reference>
<reference evidence="1" key="2">
    <citation type="submission" date="2020-09" db="EMBL/GenBank/DDBJ databases">
        <authorList>
            <person name="Sun Q."/>
            <person name="Ohkuma M."/>
        </authorList>
    </citation>
    <scope>NUCLEOTIDE SEQUENCE</scope>
    <source>
        <strain evidence="1">JCM 4335</strain>
    </source>
</reference>